<sequence>MDSTQSSSSPKDVLHLRVISPQPEIAELVFNDLPVSTTVEQLKLKIKDTVATQPVPESQRLIYQGRVMTTDSSTMTDVFGHHTSQEIPTYKIHLVLREPHTHENSRDATPPRPATVPPNNPFRAFTQPTGATPPPNNPFRAAQMAVPGMQMLGSIPQQQQQQQQQPLGHLYPHMPQAMPGMPAIPGLAAIPGLPVGPDMLNNLVNQALQSAIAQGRLPNIPGPLQPRHINVNATINGQAVNLTAINPLYRAEGQQQATPSNVSRVNVGPTQGVPAATPNGQTENANGETTVEPAMPVPSTETQTAESTGPAANGQPTPVPSTSQQNTAPQPQPQPQPQFAGMGLPNPPGLPNMFNTQQQGQQRFTMTINSNTMHLPSKSKPPGHCMMIAAKYSLICDIHVPNTCN</sequence>
<evidence type="ECO:0000313" key="1">
    <source>
        <dbReference type="EMBL" id="KAK3065510.1"/>
    </source>
</evidence>
<accession>A0ACC3DD52</accession>
<protein>
    <submittedName>
        <fullName evidence="1">Uncharacterized protein</fullName>
    </submittedName>
</protein>
<organism evidence="1 2">
    <name type="scientific">Coniosporium uncinatum</name>
    <dbReference type="NCBI Taxonomy" id="93489"/>
    <lineage>
        <taxon>Eukaryota</taxon>
        <taxon>Fungi</taxon>
        <taxon>Dikarya</taxon>
        <taxon>Ascomycota</taxon>
        <taxon>Pezizomycotina</taxon>
        <taxon>Dothideomycetes</taxon>
        <taxon>Dothideomycetes incertae sedis</taxon>
        <taxon>Coniosporium</taxon>
    </lineage>
</organism>
<comment type="caution">
    <text evidence="1">The sequence shown here is derived from an EMBL/GenBank/DDBJ whole genome shotgun (WGS) entry which is preliminary data.</text>
</comment>
<gene>
    <name evidence="1" type="ORF">LTS18_006221</name>
</gene>
<reference evidence="1" key="1">
    <citation type="submission" date="2024-09" db="EMBL/GenBank/DDBJ databases">
        <title>Black Yeasts Isolated from many extreme environments.</title>
        <authorList>
            <person name="Coleine C."/>
            <person name="Stajich J.E."/>
            <person name="Selbmann L."/>
        </authorList>
    </citation>
    <scope>NUCLEOTIDE SEQUENCE</scope>
    <source>
        <strain evidence="1">CCFEE 5737</strain>
    </source>
</reference>
<dbReference type="EMBL" id="JAWDJW010006335">
    <property type="protein sequence ID" value="KAK3065510.1"/>
    <property type="molecule type" value="Genomic_DNA"/>
</dbReference>
<proteinExistence type="predicted"/>
<keyword evidence="2" id="KW-1185">Reference proteome</keyword>
<dbReference type="Proteomes" id="UP001186974">
    <property type="component" value="Unassembled WGS sequence"/>
</dbReference>
<evidence type="ECO:0000313" key="2">
    <source>
        <dbReference type="Proteomes" id="UP001186974"/>
    </source>
</evidence>
<name>A0ACC3DD52_9PEZI</name>